<evidence type="ECO:0000313" key="21">
    <source>
        <dbReference type="Proteomes" id="UP000283310"/>
    </source>
</evidence>
<protein>
    <recommendedName>
        <fullName evidence="6">Thiol peroxidase</fullName>
        <shortName evidence="6">Tpx</shortName>
        <ecNumber evidence="6">1.11.1.24</ecNumber>
    </recommendedName>
    <alternativeName>
        <fullName evidence="6">Peroxiredoxin tpx</fullName>
        <shortName evidence="6">Prx</shortName>
    </alternativeName>
    <alternativeName>
        <fullName evidence="6">Thioredoxin peroxidase</fullName>
    </alternativeName>
    <alternativeName>
        <fullName evidence="6">Thioredoxin-dependent peroxiredoxin</fullName>
    </alternativeName>
</protein>
<reference evidence="10" key="2">
    <citation type="submission" date="2016-01" db="EMBL/GenBank/DDBJ databases">
        <authorList>
            <person name="McClelland M."/>
            <person name="Jain A."/>
            <person name="Saraogi P."/>
            <person name="Mendelson R."/>
            <person name="Westerman R."/>
            <person name="SanMiguel P."/>
            <person name="Csonka L."/>
        </authorList>
    </citation>
    <scope>NUCLEOTIDE SEQUENCE</scope>
    <source>
        <strain evidence="10">CL09T03C01</strain>
    </source>
</reference>
<reference evidence="28 29" key="4">
    <citation type="journal article" date="2019" name="Nat. Med.">
        <title>A library of human gut bacterial isolates paired with longitudinal multiomics data enables mechanistic microbiome research.</title>
        <authorList>
            <person name="Poyet M."/>
            <person name="Groussin M."/>
            <person name="Gibbons S.M."/>
            <person name="Avila-Pacheco J."/>
            <person name="Jiang X."/>
            <person name="Kearney S.M."/>
            <person name="Perrotta A.R."/>
            <person name="Berdy B."/>
            <person name="Zhao S."/>
            <person name="Lieberman T.D."/>
            <person name="Swanson P.K."/>
            <person name="Smith M."/>
            <person name="Roesemann S."/>
            <person name="Alexander J.E."/>
            <person name="Rich S.A."/>
            <person name="Livny J."/>
            <person name="Vlamakis H."/>
            <person name="Clish C."/>
            <person name="Bullock K."/>
            <person name="Deik A."/>
            <person name="Scott J."/>
            <person name="Pierce K.A."/>
            <person name="Xavier R.J."/>
            <person name="Alm E.J."/>
        </authorList>
    </citation>
    <scope>NUCLEOTIDE SEQUENCE [LARGE SCALE GENOMIC DNA]</scope>
    <source>
        <strain evidence="8 28">BIOML-A17</strain>
        <strain evidence="9 29">BIOML-A6</strain>
    </source>
</reference>
<dbReference type="HAMAP" id="MF_00269">
    <property type="entry name" value="Tpx"/>
    <property type="match status" value="1"/>
</dbReference>
<comment type="catalytic activity">
    <reaction evidence="6">
        <text>a hydroperoxide + [thioredoxin]-dithiol = an alcohol + [thioredoxin]-disulfide + H2O</text>
        <dbReference type="Rhea" id="RHEA:62620"/>
        <dbReference type="Rhea" id="RHEA-COMP:10698"/>
        <dbReference type="Rhea" id="RHEA-COMP:10700"/>
        <dbReference type="ChEBI" id="CHEBI:15377"/>
        <dbReference type="ChEBI" id="CHEBI:29950"/>
        <dbReference type="ChEBI" id="CHEBI:30879"/>
        <dbReference type="ChEBI" id="CHEBI:35924"/>
        <dbReference type="ChEBI" id="CHEBI:50058"/>
        <dbReference type="EC" id="1.11.1.24"/>
    </reaction>
</comment>
<dbReference type="STRING" id="46506.AA415_02115"/>
<keyword evidence="5 6" id="KW-0676">Redox-active center</keyword>
<comment type="miscellaneous">
    <text evidence="6">The active site is a conserved redox-active cysteine residue, the peroxidatic cysteine (C(P)), which makes the nucleophilic attack on the peroxide substrate. The peroxide oxidizes the C(P)-SH to cysteine sulfenic acid (C(P)-SOH), which then reacts with another cysteine residue, the resolving cysteine (C(R)), to form a disulfide bridge. The disulfide is subsequently reduced by an appropriate electron donor to complete the catalytic cycle. In this atypical 2-Cys peroxiredoxin, C(R) is present in the same subunit to form an intramolecular disulfide. The disulfide is subsequently reduced by thioredoxin.</text>
</comment>
<dbReference type="GO" id="GO:0008379">
    <property type="term" value="F:thioredoxin peroxidase activity"/>
    <property type="evidence" value="ECO:0007669"/>
    <property type="project" value="UniProtKB-UniRule"/>
</dbReference>
<reference evidence="20 21" key="3">
    <citation type="submission" date="2018-08" db="EMBL/GenBank/DDBJ databases">
        <title>A genome reference for cultivated species of the human gut microbiota.</title>
        <authorList>
            <person name="Zou Y."/>
            <person name="Xue W."/>
            <person name="Luo G."/>
        </authorList>
    </citation>
    <scope>NUCLEOTIDE SEQUENCE [LARGE SCALE GENOMIC DNA]</scope>
    <source>
        <strain evidence="14 25">AF05-4</strain>
        <strain evidence="13 26">AF12-7</strain>
        <strain evidence="12 21">AF26-20BH</strain>
        <strain evidence="18 24">AF35-20</strain>
        <strain evidence="17 23">AM25-16</strain>
        <strain evidence="16 27">AM36-9BH</strain>
        <strain evidence="15 22">AM40-34</strain>
        <strain evidence="11 20">TF03-6</strain>
    </source>
</reference>
<dbReference type="Gene3D" id="3.40.30.10">
    <property type="entry name" value="Glutaredoxin"/>
    <property type="match status" value="1"/>
</dbReference>
<dbReference type="InterPro" id="IPR018219">
    <property type="entry name" value="Tpx_CS"/>
</dbReference>
<gene>
    <name evidence="6 10" type="primary">tpx</name>
    <name evidence="10" type="ORF">AA415_02115</name>
    <name evidence="17" type="ORF">DW668_13800</name>
    <name evidence="16" type="ORF">DW853_03210</name>
    <name evidence="15" type="ORF">DW889_02050</name>
    <name evidence="14" type="ORF">DWV41_07115</name>
    <name evidence="13" type="ORF">DWV77_06210</name>
    <name evidence="12" type="ORF">DWY65_12965</name>
    <name evidence="18" type="ORF">DWZ78_09400</name>
    <name evidence="11" type="ORF">DXC34_04730</name>
    <name evidence="9" type="ORF">F9958_12280</name>
    <name evidence="8" type="ORF">F9962_00155</name>
</gene>
<dbReference type="Proteomes" id="UP000283762">
    <property type="component" value="Unassembled WGS sequence"/>
</dbReference>
<comment type="subunit">
    <text evidence="6">Homodimer.</text>
</comment>
<proteinExistence type="inferred from homology"/>
<dbReference type="Proteomes" id="UP000285150">
    <property type="component" value="Unassembled WGS sequence"/>
</dbReference>
<evidence type="ECO:0000313" key="27">
    <source>
        <dbReference type="Proteomes" id="UP000285305"/>
    </source>
</evidence>
<dbReference type="EMBL" id="WCLE01000027">
    <property type="protein sequence ID" value="KAB5312644.1"/>
    <property type="molecule type" value="Genomic_DNA"/>
</dbReference>
<dbReference type="Proteomes" id="UP000283482">
    <property type="component" value="Unassembled WGS sequence"/>
</dbReference>
<accession>A0A120A237</accession>
<dbReference type="PROSITE" id="PS51352">
    <property type="entry name" value="THIOREDOXIN_2"/>
    <property type="match status" value="1"/>
</dbReference>
<evidence type="ECO:0000256" key="3">
    <source>
        <dbReference type="ARBA" id="ARBA00023002"/>
    </source>
</evidence>
<evidence type="ECO:0000313" key="29">
    <source>
        <dbReference type="Proteomes" id="UP000467334"/>
    </source>
</evidence>
<evidence type="ECO:0000256" key="6">
    <source>
        <dbReference type="HAMAP-Rule" id="MF_00269"/>
    </source>
</evidence>
<evidence type="ECO:0000313" key="26">
    <source>
        <dbReference type="Proteomes" id="UP000285150"/>
    </source>
</evidence>
<evidence type="ECO:0000313" key="19">
    <source>
        <dbReference type="Proteomes" id="UP000056419"/>
    </source>
</evidence>
<evidence type="ECO:0000256" key="5">
    <source>
        <dbReference type="ARBA" id="ARBA00023284"/>
    </source>
</evidence>
<evidence type="ECO:0000313" key="20">
    <source>
        <dbReference type="Proteomes" id="UP000261223"/>
    </source>
</evidence>
<keyword evidence="1 6" id="KW-0575">Peroxidase</keyword>
<evidence type="ECO:0000313" key="16">
    <source>
        <dbReference type="EMBL" id="RHC32598.1"/>
    </source>
</evidence>
<dbReference type="EMBL" id="LRGC01000008">
    <property type="protein sequence ID" value="KWR54581.1"/>
    <property type="molecule type" value="Genomic_DNA"/>
</dbReference>
<dbReference type="CDD" id="cd03014">
    <property type="entry name" value="PRX_Atyp2cys"/>
    <property type="match status" value="1"/>
</dbReference>
<dbReference type="PATRIC" id="fig|46506.5.peg.2263"/>
<feature type="disulfide bond" description="Redox-active" evidence="6">
    <location>
        <begin position="60"/>
        <end position="94"/>
    </location>
</feature>
<reference evidence="10 19" key="1">
    <citation type="journal article" date="2016" name="BMC Genomics">
        <title>Type VI secretion systems of human gut Bacteroidales segregate into three genetic architectures, two of which are contained on mobile genetic elements.</title>
        <authorList>
            <person name="Coyne M.J."/>
            <person name="Roelofs K.G."/>
            <person name="Comstock L.E."/>
        </authorList>
    </citation>
    <scope>NUCLEOTIDE SEQUENCE [LARGE SCALE GENOMIC DNA]</scope>
    <source>
        <strain evidence="10 19">CL09T03C01</strain>
    </source>
</reference>
<evidence type="ECO:0000313" key="8">
    <source>
        <dbReference type="EMBL" id="KAB5284502.1"/>
    </source>
</evidence>
<dbReference type="RefSeq" id="WP_005653439.1">
    <property type="nucleotide sequence ID" value="NZ_AP031449.1"/>
</dbReference>
<dbReference type="Proteomes" id="UP000440773">
    <property type="component" value="Unassembled WGS sequence"/>
</dbReference>
<keyword evidence="19" id="KW-1185">Reference proteome</keyword>
<dbReference type="Proteomes" id="UP000284777">
    <property type="component" value="Unassembled WGS sequence"/>
</dbReference>
<dbReference type="PANTHER" id="PTHR43110:SF1">
    <property type="entry name" value="THIOL PEROXIDASE"/>
    <property type="match status" value="1"/>
</dbReference>
<name>A0A120A237_BACSE</name>
<comment type="function">
    <text evidence="6">Thiol-specific peroxidase that catalyzes the reduction of hydrogen peroxide and organic hydroperoxides to water and alcohols, respectively. Plays a role in cell protection against oxidative stress by detoxifying peroxides.</text>
</comment>
<dbReference type="EMBL" id="QSGN01000003">
    <property type="protein sequence ID" value="RHB32740.1"/>
    <property type="molecule type" value="Genomic_DNA"/>
</dbReference>
<dbReference type="SUPFAM" id="SSF52833">
    <property type="entry name" value="Thioredoxin-like"/>
    <property type="match status" value="1"/>
</dbReference>
<evidence type="ECO:0000313" key="13">
    <source>
        <dbReference type="EMBL" id="RGW34931.1"/>
    </source>
</evidence>
<comment type="similarity">
    <text evidence="6">Belongs to the peroxiredoxin family. Tpx subfamily.</text>
</comment>
<feature type="domain" description="Thioredoxin" evidence="7">
    <location>
        <begin position="18"/>
        <end position="167"/>
    </location>
</feature>
<keyword evidence="3 6" id="KW-0560">Oxidoreductase</keyword>
<evidence type="ECO:0000313" key="28">
    <source>
        <dbReference type="Proteomes" id="UP000440773"/>
    </source>
</evidence>
<evidence type="ECO:0000313" key="14">
    <source>
        <dbReference type="EMBL" id="RGW97790.1"/>
    </source>
</evidence>
<comment type="caution">
    <text evidence="10">The sequence shown here is derived from an EMBL/GenBank/DDBJ whole genome shotgun (WGS) entry which is preliminary data.</text>
</comment>
<dbReference type="Pfam" id="PF08534">
    <property type="entry name" value="Redoxin"/>
    <property type="match status" value="1"/>
</dbReference>
<dbReference type="EMBL" id="QRHJ01000045">
    <property type="protein sequence ID" value="RHF72242.1"/>
    <property type="molecule type" value="Genomic_DNA"/>
</dbReference>
<evidence type="ECO:0000256" key="1">
    <source>
        <dbReference type="ARBA" id="ARBA00022559"/>
    </source>
</evidence>
<dbReference type="EMBL" id="WCLP01000001">
    <property type="protein sequence ID" value="KAB5284502.1"/>
    <property type="molecule type" value="Genomic_DNA"/>
</dbReference>
<evidence type="ECO:0000256" key="2">
    <source>
        <dbReference type="ARBA" id="ARBA00022862"/>
    </source>
</evidence>
<dbReference type="Proteomes" id="UP000283310">
    <property type="component" value="Unassembled WGS sequence"/>
</dbReference>
<evidence type="ECO:0000313" key="23">
    <source>
        <dbReference type="Proteomes" id="UP000283762"/>
    </source>
</evidence>
<dbReference type="Proteomes" id="UP000261223">
    <property type="component" value="Unassembled WGS sequence"/>
</dbReference>
<evidence type="ECO:0000313" key="17">
    <source>
        <dbReference type="EMBL" id="RHF72242.1"/>
    </source>
</evidence>
<dbReference type="Proteomes" id="UP000284604">
    <property type="component" value="Unassembled WGS sequence"/>
</dbReference>
<evidence type="ECO:0000313" key="10">
    <source>
        <dbReference type="EMBL" id="KWR54581.1"/>
    </source>
</evidence>
<organism evidence="10 19">
    <name type="scientific">Bacteroides stercoris</name>
    <dbReference type="NCBI Taxonomy" id="46506"/>
    <lineage>
        <taxon>Bacteria</taxon>
        <taxon>Pseudomonadati</taxon>
        <taxon>Bacteroidota</taxon>
        <taxon>Bacteroidia</taxon>
        <taxon>Bacteroidales</taxon>
        <taxon>Bacteroidaceae</taxon>
        <taxon>Bacteroides</taxon>
    </lineage>
</organism>
<keyword evidence="4 6" id="KW-1015">Disulfide bond</keyword>
<sequence>MATTKFKGQPVKVIGEFIKVGAVAPDFELVKTDLSSFSLKELNGKNVILNIFPSLDTGVCAASVRKFNELAAGLPDTVVLAVSKDLPFAHARFCTTEGIENVIPLSDFRCSDFDENYGVRMADGPLSGLLARAVIVVGKDGKIAYTELVPEITQEPDYEKAIAAVRK</sequence>
<dbReference type="EMBL" id="QSSV01000005">
    <property type="protein sequence ID" value="RGM14606.1"/>
    <property type="molecule type" value="Genomic_DNA"/>
</dbReference>
<evidence type="ECO:0000259" key="7">
    <source>
        <dbReference type="PROSITE" id="PS51352"/>
    </source>
</evidence>
<dbReference type="Proteomes" id="UP000467334">
    <property type="component" value="Unassembled WGS sequence"/>
</dbReference>
<evidence type="ECO:0000313" key="25">
    <source>
        <dbReference type="Proteomes" id="UP000284777"/>
    </source>
</evidence>
<evidence type="ECO:0000256" key="4">
    <source>
        <dbReference type="ARBA" id="ARBA00023157"/>
    </source>
</evidence>
<evidence type="ECO:0000313" key="22">
    <source>
        <dbReference type="Proteomes" id="UP000283482"/>
    </source>
</evidence>
<dbReference type="EMBL" id="QSHQ01000004">
    <property type="protein sequence ID" value="RHC32598.1"/>
    <property type="molecule type" value="Genomic_DNA"/>
</dbReference>
<dbReference type="Proteomes" id="UP000285305">
    <property type="component" value="Unassembled WGS sequence"/>
</dbReference>
<evidence type="ECO:0000313" key="12">
    <source>
        <dbReference type="EMBL" id="RGR10856.1"/>
    </source>
</evidence>
<keyword evidence="2 6" id="KW-0049">Antioxidant</keyword>
<evidence type="ECO:0000313" key="9">
    <source>
        <dbReference type="EMBL" id="KAB5312644.1"/>
    </source>
</evidence>
<evidence type="ECO:0000313" key="18">
    <source>
        <dbReference type="EMBL" id="RHM18286.1"/>
    </source>
</evidence>
<dbReference type="NCBIfam" id="NF001808">
    <property type="entry name" value="PRK00522.1"/>
    <property type="match status" value="1"/>
</dbReference>
<dbReference type="InterPro" id="IPR036249">
    <property type="entry name" value="Thioredoxin-like_sf"/>
</dbReference>
<dbReference type="EMBL" id="QRTW01000026">
    <property type="protein sequence ID" value="RGR10856.1"/>
    <property type="molecule type" value="Genomic_DNA"/>
</dbReference>
<dbReference type="GeneID" id="31796471"/>
<evidence type="ECO:0000313" key="15">
    <source>
        <dbReference type="EMBL" id="RHB32740.1"/>
    </source>
</evidence>
<dbReference type="InterPro" id="IPR013740">
    <property type="entry name" value="Redoxin"/>
</dbReference>
<dbReference type="PANTHER" id="PTHR43110">
    <property type="entry name" value="THIOL PEROXIDASE"/>
    <property type="match status" value="1"/>
</dbReference>
<dbReference type="EMBL" id="QRPN01000008">
    <property type="protein sequence ID" value="RHM18286.1"/>
    <property type="molecule type" value="Genomic_DNA"/>
</dbReference>
<dbReference type="InterPro" id="IPR050455">
    <property type="entry name" value="Tpx_Peroxidase_subfamily"/>
</dbReference>
<dbReference type="AlphaFoldDB" id="A0A120A237"/>
<dbReference type="InterPro" id="IPR013766">
    <property type="entry name" value="Thioredoxin_domain"/>
</dbReference>
<feature type="active site" description="Cysteine sulfenic acid (-SOH) intermediate" evidence="6">
    <location>
        <position position="60"/>
    </location>
</feature>
<dbReference type="EMBL" id="QSAF01000005">
    <property type="protein sequence ID" value="RGW34931.1"/>
    <property type="molecule type" value="Genomic_DNA"/>
</dbReference>
<dbReference type="Proteomes" id="UP000056419">
    <property type="component" value="Unassembled WGS sequence"/>
</dbReference>
<dbReference type="EMBL" id="QSBD01000008">
    <property type="protein sequence ID" value="RGW97790.1"/>
    <property type="molecule type" value="Genomic_DNA"/>
</dbReference>
<dbReference type="PROSITE" id="PS01265">
    <property type="entry name" value="TPX"/>
    <property type="match status" value="1"/>
</dbReference>
<dbReference type="InterPro" id="IPR002065">
    <property type="entry name" value="TPX"/>
</dbReference>
<evidence type="ECO:0000313" key="24">
    <source>
        <dbReference type="Proteomes" id="UP000284604"/>
    </source>
</evidence>
<dbReference type="EC" id="1.11.1.24" evidence="6"/>
<evidence type="ECO:0000313" key="11">
    <source>
        <dbReference type="EMBL" id="RGM14606.1"/>
    </source>
</evidence>